<evidence type="ECO:0000313" key="2">
    <source>
        <dbReference type="Proteomes" id="UP000092695"/>
    </source>
</evidence>
<dbReference type="STRING" id="1548547.BA177_01020"/>
<keyword evidence="2" id="KW-1185">Reference proteome</keyword>
<evidence type="ECO:0000313" key="1">
    <source>
        <dbReference type="EMBL" id="ANO49988.1"/>
    </source>
</evidence>
<dbReference type="Proteomes" id="UP000092695">
    <property type="component" value="Chromosome"/>
</dbReference>
<protein>
    <submittedName>
        <fullName evidence="1">Uncharacterized protein</fullName>
    </submittedName>
</protein>
<organism evidence="1 2">
    <name type="scientific">Woeseia oceani</name>
    <dbReference type="NCBI Taxonomy" id="1548547"/>
    <lineage>
        <taxon>Bacteria</taxon>
        <taxon>Pseudomonadati</taxon>
        <taxon>Pseudomonadota</taxon>
        <taxon>Gammaproteobacteria</taxon>
        <taxon>Woeseiales</taxon>
        <taxon>Woeseiaceae</taxon>
        <taxon>Woeseia</taxon>
    </lineage>
</organism>
<sequence length="80" mass="8810">MTEDLSATAELDEPDIPEFFDLHESIDLPLRRATGVIDLIATSPDSDDCVRTAADGAGDWLRQAKTAVDGLHDWWVQQQG</sequence>
<gene>
    <name evidence="1" type="ORF">BA177_01020</name>
</gene>
<accession>A0A193LBZ2</accession>
<name>A0A193LBZ2_9GAMM</name>
<dbReference type="EMBL" id="CP016268">
    <property type="protein sequence ID" value="ANO49988.1"/>
    <property type="molecule type" value="Genomic_DNA"/>
</dbReference>
<dbReference type="RefSeq" id="WP_068611949.1">
    <property type="nucleotide sequence ID" value="NZ_CP016268.1"/>
</dbReference>
<reference evidence="1 2" key="1">
    <citation type="submission" date="2016-06" db="EMBL/GenBank/DDBJ databases">
        <title>Complete genome sequence of a deep-branching marine Gamma Proteobacterium Woeseia oceani type strain XK5.</title>
        <authorList>
            <person name="Mu D."/>
            <person name="Du Z."/>
        </authorList>
    </citation>
    <scope>NUCLEOTIDE SEQUENCE [LARGE SCALE GENOMIC DNA]</scope>
    <source>
        <strain evidence="1 2">XK5</strain>
    </source>
</reference>
<proteinExistence type="predicted"/>
<dbReference type="AlphaFoldDB" id="A0A193LBZ2"/>
<dbReference type="KEGG" id="woc:BA177_01020"/>